<dbReference type="PANTHER" id="PTHR47913">
    <property type="entry name" value="OS01G0167750 PROTEIN"/>
    <property type="match status" value="1"/>
</dbReference>
<dbReference type="InterPro" id="IPR002885">
    <property type="entry name" value="PPR_rpt"/>
</dbReference>
<sequence length="650" mass="74562">MNITRLSRAIIHFNHQVRYFVRDPFPNKLTHYLRRAELIDSIRLGLRSKNPTSLENIINTRLMDTFVVTQAIRSAPNADAALSFVDALKRIDNVSHLSQQQGTLHALATVLAKWQRGLELKALIGEINEGKYGNVHISFMNLMQWYADLGDLQAVLDVWKQYRYGDKRLCTQSYNIVMSLYAQKGKDCEAVEVFHRMINEGAIPNSRTYTVMIEHLVNSGKLDPAIEIFSLLPLVRIKRNSKQYLLLVEGLVGVERFDEVKTLLDEMRVDGKFPGRAMHKALQCLQEAGFVEETEEFLKEMFPDERIKSISSYRNISHDEETDVDENHGDADADMEVVRLKPWLDPKALAKALNKWSPDVASLLEDAKFVWTTRLVCKVLRNFNSPETAWDFFCWVAYQPGFTHDVYTVQRMMTLLAKHGKVELVDQLLTKIRTEGMRLPFSTIRLIIDFCGISKNADAALKVFREDRALCGTIKKRNLMLLYSSLLRTLTKCKRDSDAIDVLEEMILCGICPDIQTFSGLMYHFASQGDIKIVQKLLTMVRQNHVEPDAYMYKVLIQAYCKCERAALAWRIFEDMKNSNWTPDAATKDLLVKSLWKEGKRKEAAVVEESCHGINSALPLKQHGHKWTLSSEDLARVYNIYSNCFKLSTS</sequence>
<dbReference type="EMBL" id="CAWUPB010001158">
    <property type="protein sequence ID" value="CAK7339499.1"/>
    <property type="molecule type" value="Genomic_DNA"/>
</dbReference>
<accession>A0AAV1RS27</accession>
<evidence type="ECO:0000256" key="2">
    <source>
        <dbReference type="PROSITE-ProRule" id="PRU00708"/>
    </source>
</evidence>
<reference evidence="3 4" key="1">
    <citation type="submission" date="2024-01" db="EMBL/GenBank/DDBJ databases">
        <authorList>
            <person name="Waweru B."/>
        </authorList>
    </citation>
    <scope>NUCLEOTIDE SEQUENCE [LARGE SCALE GENOMIC DNA]</scope>
</reference>
<organism evidence="3 4">
    <name type="scientific">Dovyalis caffra</name>
    <dbReference type="NCBI Taxonomy" id="77055"/>
    <lineage>
        <taxon>Eukaryota</taxon>
        <taxon>Viridiplantae</taxon>
        <taxon>Streptophyta</taxon>
        <taxon>Embryophyta</taxon>
        <taxon>Tracheophyta</taxon>
        <taxon>Spermatophyta</taxon>
        <taxon>Magnoliopsida</taxon>
        <taxon>eudicotyledons</taxon>
        <taxon>Gunneridae</taxon>
        <taxon>Pentapetalae</taxon>
        <taxon>rosids</taxon>
        <taxon>fabids</taxon>
        <taxon>Malpighiales</taxon>
        <taxon>Salicaceae</taxon>
        <taxon>Flacourtieae</taxon>
        <taxon>Dovyalis</taxon>
    </lineage>
</organism>
<evidence type="ECO:0008006" key="5">
    <source>
        <dbReference type="Google" id="ProtNLM"/>
    </source>
</evidence>
<keyword evidence="1" id="KW-0677">Repeat</keyword>
<dbReference type="PANTHER" id="PTHR47913:SF1">
    <property type="entry name" value="OS01G0167750 PROTEIN"/>
    <property type="match status" value="1"/>
</dbReference>
<evidence type="ECO:0000256" key="1">
    <source>
        <dbReference type="ARBA" id="ARBA00022737"/>
    </source>
</evidence>
<dbReference type="NCBIfam" id="TIGR00756">
    <property type="entry name" value="PPR"/>
    <property type="match status" value="3"/>
</dbReference>
<feature type="repeat" description="PPR" evidence="2">
    <location>
        <begin position="549"/>
        <end position="583"/>
    </location>
</feature>
<protein>
    <recommendedName>
        <fullName evidence="5">Pentatricopeptide repeat-containing protein</fullName>
    </recommendedName>
</protein>
<comment type="caution">
    <text evidence="3">The sequence shown here is derived from an EMBL/GenBank/DDBJ whole genome shotgun (WGS) entry which is preliminary data.</text>
</comment>
<dbReference type="Proteomes" id="UP001314170">
    <property type="component" value="Unassembled WGS sequence"/>
</dbReference>
<name>A0AAV1RS27_9ROSI</name>
<dbReference type="AlphaFoldDB" id="A0AAV1RS27"/>
<feature type="repeat" description="PPR" evidence="2">
    <location>
        <begin position="170"/>
        <end position="204"/>
    </location>
</feature>
<dbReference type="PROSITE" id="PS51375">
    <property type="entry name" value="PPR"/>
    <property type="match status" value="3"/>
</dbReference>
<evidence type="ECO:0000313" key="4">
    <source>
        <dbReference type="Proteomes" id="UP001314170"/>
    </source>
</evidence>
<keyword evidence="4" id="KW-1185">Reference proteome</keyword>
<dbReference type="Pfam" id="PF13041">
    <property type="entry name" value="PPR_2"/>
    <property type="match status" value="2"/>
</dbReference>
<dbReference type="Pfam" id="PF01535">
    <property type="entry name" value="PPR"/>
    <property type="match status" value="1"/>
</dbReference>
<evidence type="ECO:0000313" key="3">
    <source>
        <dbReference type="EMBL" id="CAK7339499.1"/>
    </source>
</evidence>
<dbReference type="Gene3D" id="1.25.40.10">
    <property type="entry name" value="Tetratricopeptide repeat domain"/>
    <property type="match status" value="3"/>
</dbReference>
<gene>
    <name evidence="3" type="ORF">DCAF_LOCUS14552</name>
</gene>
<proteinExistence type="predicted"/>
<dbReference type="InterPro" id="IPR044175">
    <property type="entry name" value="At5g66631-like"/>
</dbReference>
<dbReference type="InterPro" id="IPR011990">
    <property type="entry name" value="TPR-like_helical_dom_sf"/>
</dbReference>
<feature type="repeat" description="PPR" evidence="2">
    <location>
        <begin position="479"/>
        <end position="513"/>
    </location>
</feature>